<feature type="compositionally biased region" description="Gly residues" evidence="1">
    <location>
        <begin position="7"/>
        <end position="20"/>
    </location>
</feature>
<protein>
    <submittedName>
        <fullName evidence="2">Uncharacterized protein</fullName>
    </submittedName>
</protein>
<comment type="caution">
    <text evidence="2">The sequence shown here is derived from an EMBL/GenBank/DDBJ whole genome shotgun (WGS) entry which is preliminary data.</text>
</comment>
<dbReference type="InParanoid" id="A0A369JLY4"/>
<dbReference type="AlphaFoldDB" id="A0A369JLY4"/>
<evidence type="ECO:0000313" key="3">
    <source>
        <dbReference type="Proteomes" id="UP000076154"/>
    </source>
</evidence>
<dbReference type="EMBL" id="LUEZ02000054">
    <property type="protein sequence ID" value="RDB21567.1"/>
    <property type="molecule type" value="Genomic_DNA"/>
</dbReference>
<accession>A0A369JLY4</accession>
<organism evidence="2 3">
    <name type="scientific">Hypsizygus marmoreus</name>
    <name type="common">White beech mushroom</name>
    <name type="synonym">Agaricus marmoreus</name>
    <dbReference type="NCBI Taxonomy" id="39966"/>
    <lineage>
        <taxon>Eukaryota</taxon>
        <taxon>Fungi</taxon>
        <taxon>Dikarya</taxon>
        <taxon>Basidiomycota</taxon>
        <taxon>Agaricomycotina</taxon>
        <taxon>Agaricomycetes</taxon>
        <taxon>Agaricomycetidae</taxon>
        <taxon>Agaricales</taxon>
        <taxon>Tricholomatineae</taxon>
        <taxon>Lyophyllaceae</taxon>
        <taxon>Hypsizygus</taxon>
    </lineage>
</organism>
<sequence>MRDEDGGSGGGRGGGGGGFNRSGPIAALAERRRRASHRAERVLWRWRSIWGRWTDEYAPCYYCVLISPLECAGDTLHLGI</sequence>
<evidence type="ECO:0000313" key="2">
    <source>
        <dbReference type="EMBL" id="RDB21567.1"/>
    </source>
</evidence>
<evidence type="ECO:0000256" key="1">
    <source>
        <dbReference type="SAM" id="MobiDB-lite"/>
    </source>
</evidence>
<proteinExistence type="predicted"/>
<reference evidence="2" key="1">
    <citation type="submission" date="2018-04" db="EMBL/GenBank/DDBJ databases">
        <title>Whole genome sequencing of Hypsizygus marmoreus.</title>
        <authorList>
            <person name="Choi I.-G."/>
            <person name="Min B."/>
            <person name="Kim J.-G."/>
            <person name="Kim S."/>
            <person name="Oh Y.-L."/>
            <person name="Kong W.-S."/>
            <person name="Park H."/>
            <person name="Jeong J."/>
            <person name="Song E.-S."/>
        </authorList>
    </citation>
    <scope>NUCLEOTIDE SEQUENCE [LARGE SCALE GENOMIC DNA]</scope>
    <source>
        <strain evidence="2">51987-8</strain>
    </source>
</reference>
<name>A0A369JLY4_HYPMA</name>
<dbReference type="Proteomes" id="UP000076154">
    <property type="component" value="Unassembled WGS sequence"/>
</dbReference>
<gene>
    <name evidence="2" type="ORF">Hypma_011311</name>
</gene>
<keyword evidence="3" id="KW-1185">Reference proteome</keyword>
<feature type="region of interest" description="Disordered" evidence="1">
    <location>
        <begin position="1"/>
        <end position="23"/>
    </location>
</feature>